<evidence type="ECO:0000256" key="8">
    <source>
        <dbReference type="NCBIfam" id="TIGR04265"/>
    </source>
</evidence>
<evidence type="ECO:0000256" key="5">
    <source>
        <dbReference type="ARBA" id="ARBA00022737"/>
    </source>
</evidence>
<keyword evidence="4" id="KW-0812">Transmembrane</keyword>
<dbReference type="InterPro" id="IPR022924">
    <property type="entry name" value="Cardiolipin_synthase"/>
</dbReference>
<dbReference type="Gene3D" id="3.30.870.10">
    <property type="entry name" value="Endonuclease Chain A"/>
    <property type="match status" value="2"/>
</dbReference>
<feature type="region of interest" description="Disordered" evidence="9">
    <location>
        <begin position="1"/>
        <end position="25"/>
    </location>
</feature>
<evidence type="ECO:0000313" key="12">
    <source>
        <dbReference type="Proteomes" id="UP001165044"/>
    </source>
</evidence>
<dbReference type="Pfam" id="PF13091">
    <property type="entry name" value="PLDc_2"/>
    <property type="match status" value="2"/>
</dbReference>
<comment type="caution">
    <text evidence="11">The sequence shown here is derived from an EMBL/GenBank/DDBJ whole genome shotgun (WGS) entry which is preliminary data.</text>
</comment>
<feature type="domain" description="PLD phosphodiesterase" evidence="10">
    <location>
        <begin position="212"/>
        <end position="239"/>
    </location>
</feature>
<keyword evidence="2" id="KW-1003">Cell membrane</keyword>
<protein>
    <recommendedName>
        <fullName evidence="8">Cardiolipin synthase</fullName>
        <ecNumber evidence="8">2.7.8.-</ecNumber>
    </recommendedName>
</protein>
<dbReference type="PANTHER" id="PTHR21248">
    <property type="entry name" value="CARDIOLIPIN SYNTHASE"/>
    <property type="match status" value="1"/>
</dbReference>
<dbReference type="PANTHER" id="PTHR21248:SF22">
    <property type="entry name" value="PHOSPHOLIPASE D"/>
    <property type="match status" value="1"/>
</dbReference>
<dbReference type="RefSeq" id="WP_285607759.1">
    <property type="nucleotide sequence ID" value="NZ_BSDC01000001.1"/>
</dbReference>
<evidence type="ECO:0000259" key="10">
    <source>
        <dbReference type="PROSITE" id="PS50035"/>
    </source>
</evidence>
<dbReference type="EMBL" id="BSDC01000001">
    <property type="protein sequence ID" value="GLH66995.1"/>
    <property type="molecule type" value="Genomic_DNA"/>
</dbReference>
<organism evidence="11 12">
    <name type="scientific">Geothrix edaphica</name>
    <dbReference type="NCBI Taxonomy" id="2927976"/>
    <lineage>
        <taxon>Bacteria</taxon>
        <taxon>Pseudomonadati</taxon>
        <taxon>Acidobacteriota</taxon>
        <taxon>Holophagae</taxon>
        <taxon>Holophagales</taxon>
        <taxon>Holophagaceae</taxon>
        <taxon>Geothrix</taxon>
    </lineage>
</organism>
<comment type="subcellular location">
    <subcellularLocation>
        <location evidence="1">Cell membrane</location>
    </subcellularLocation>
</comment>
<dbReference type="SMART" id="SM00155">
    <property type="entry name" value="PLDc"/>
    <property type="match status" value="2"/>
</dbReference>
<dbReference type="CDD" id="cd09159">
    <property type="entry name" value="PLDc_ybhO_like_2"/>
    <property type="match status" value="1"/>
</dbReference>
<dbReference type="NCBIfam" id="TIGR04265">
    <property type="entry name" value="bac_cardiolipin"/>
    <property type="match status" value="1"/>
</dbReference>
<evidence type="ECO:0000256" key="4">
    <source>
        <dbReference type="ARBA" id="ARBA00022692"/>
    </source>
</evidence>
<dbReference type="PROSITE" id="PS50035">
    <property type="entry name" value="PLD"/>
    <property type="match status" value="2"/>
</dbReference>
<keyword evidence="5" id="KW-0677">Repeat</keyword>
<dbReference type="SUPFAM" id="SSF56024">
    <property type="entry name" value="Phospholipase D/nuclease"/>
    <property type="match status" value="2"/>
</dbReference>
<evidence type="ECO:0000313" key="11">
    <source>
        <dbReference type="EMBL" id="GLH66995.1"/>
    </source>
</evidence>
<sequence>MNAHPPKAASRVHPPSSHPRRRPAGWARARTGLPLALAGLLTLACARLPEVNYLKVPLNAPATPVVVDGQGTLSQGDAASLLPKRLGHSKVDAKMLAGLEEAATGRPLIAGNKVTLLFDGPKTISAMMAAVSKAKDTINLETYLFDQDPLGMKFAELLIAKQKEGVQVSIIYDCVGTLGTPQAFFDRMQDAGIRLLPFQPVNPLHRPWRWKLNNRDHRKILVVDGKVAFAGGVNITVAYARGSSFRAPPQGTAPVGWRDTHLQIEGPAVAALQWMFLDNWASQKEGDLPERDYFPTLSPAGDKVLRVLRSQPGSNHEIFKAYFLAIQGATKTIHITAAYFVPDVQIMKALLEAAKRGVEVRIMLPKVSDSWLTTQARRSFYTQMLKGRIKVHELKSSVLHAKTAVIDGSWSTVGSTNMDTRSFLHNKEVNVVVMGDAFGREMEDAFSEDLKDSNEITLAQWKHRPVGQRFTEWFARLLSYWL</sequence>
<keyword evidence="12" id="KW-1185">Reference proteome</keyword>
<evidence type="ECO:0000256" key="2">
    <source>
        <dbReference type="ARBA" id="ARBA00022475"/>
    </source>
</evidence>
<proteinExistence type="predicted"/>
<feature type="domain" description="PLD phosphodiesterase" evidence="10">
    <location>
        <begin position="395"/>
        <end position="422"/>
    </location>
</feature>
<keyword evidence="7" id="KW-0472">Membrane</keyword>
<evidence type="ECO:0000256" key="1">
    <source>
        <dbReference type="ARBA" id="ARBA00004236"/>
    </source>
</evidence>
<dbReference type="EC" id="2.7.8.-" evidence="8"/>
<keyword evidence="3" id="KW-0808">Transferase</keyword>
<reference evidence="11" key="1">
    <citation type="journal article" date="2023" name="Antonie Van Leeuwenhoek">
        <title>Mesoterricola silvestris gen. nov., sp. nov., Mesoterricola sediminis sp. nov., Geothrix oryzae sp. nov., Geothrix edaphica sp. nov., Geothrix rubra sp. nov., and Geothrix limicola sp. nov., six novel members of Acidobacteriota isolated from soils.</title>
        <authorList>
            <person name="Itoh H."/>
            <person name="Sugisawa Y."/>
            <person name="Mise K."/>
            <person name="Xu Z."/>
            <person name="Kuniyasu M."/>
            <person name="Ushijima N."/>
            <person name="Kawano K."/>
            <person name="Kobayashi E."/>
            <person name="Shiratori Y."/>
            <person name="Masuda Y."/>
            <person name="Senoo K."/>
        </authorList>
    </citation>
    <scope>NUCLEOTIDE SEQUENCE</scope>
    <source>
        <strain evidence="11">Red802</strain>
    </source>
</reference>
<evidence type="ECO:0000256" key="7">
    <source>
        <dbReference type="ARBA" id="ARBA00023136"/>
    </source>
</evidence>
<gene>
    <name evidence="11" type="ORF">GETHED_13590</name>
</gene>
<name>A0ABQ5PY40_9BACT</name>
<keyword evidence="6" id="KW-1133">Transmembrane helix</keyword>
<dbReference type="Proteomes" id="UP001165044">
    <property type="component" value="Unassembled WGS sequence"/>
</dbReference>
<dbReference type="CDD" id="cd09110">
    <property type="entry name" value="PLDc_CLS_1"/>
    <property type="match status" value="1"/>
</dbReference>
<evidence type="ECO:0000256" key="9">
    <source>
        <dbReference type="SAM" id="MobiDB-lite"/>
    </source>
</evidence>
<evidence type="ECO:0000256" key="3">
    <source>
        <dbReference type="ARBA" id="ARBA00022679"/>
    </source>
</evidence>
<dbReference type="InterPro" id="IPR001736">
    <property type="entry name" value="PLipase_D/transphosphatidylase"/>
</dbReference>
<evidence type="ECO:0000256" key="6">
    <source>
        <dbReference type="ARBA" id="ARBA00022989"/>
    </source>
</evidence>
<accession>A0ABQ5PY40</accession>
<dbReference type="InterPro" id="IPR025202">
    <property type="entry name" value="PLD-like_dom"/>
</dbReference>